<evidence type="ECO:0000313" key="2">
    <source>
        <dbReference type="Proteomes" id="UP000318478"/>
    </source>
</evidence>
<name>A0A5C5XXE7_9BACT</name>
<proteinExistence type="predicted"/>
<organism evidence="1 2">
    <name type="scientific">Posidoniimonas polymericola</name>
    <dbReference type="NCBI Taxonomy" id="2528002"/>
    <lineage>
        <taxon>Bacteria</taxon>
        <taxon>Pseudomonadati</taxon>
        <taxon>Planctomycetota</taxon>
        <taxon>Planctomycetia</taxon>
        <taxon>Pirellulales</taxon>
        <taxon>Lacipirellulaceae</taxon>
        <taxon>Posidoniimonas</taxon>
    </lineage>
</organism>
<dbReference type="EMBL" id="SJPO01000012">
    <property type="protein sequence ID" value="TWT67630.1"/>
    <property type="molecule type" value="Genomic_DNA"/>
</dbReference>
<comment type="caution">
    <text evidence="1">The sequence shown here is derived from an EMBL/GenBank/DDBJ whole genome shotgun (WGS) entry which is preliminary data.</text>
</comment>
<sequence>MPNADDFLESFLPPGPRPLPGYKPLLEFPPLDFTAPPMLNLP</sequence>
<reference evidence="1 2" key="1">
    <citation type="submission" date="2019-02" db="EMBL/GenBank/DDBJ databases">
        <title>Deep-cultivation of Planctomycetes and their phenomic and genomic characterization uncovers novel biology.</title>
        <authorList>
            <person name="Wiegand S."/>
            <person name="Jogler M."/>
            <person name="Boedeker C."/>
            <person name="Pinto D."/>
            <person name="Vollmers J."/>
            <person name="Rivas-Marin E."/>
            <person name="Kohn T."/>
            <person name="Peeters S.H."/>
            <person name="Heuer A."/>
            <person name="Rast P."/>
            <person name="Oberbeckmann S."/>
            <person name="Bunk B."/>
            <person name="Jeske O."/>
            <person name="Meyerdierks A."/>
            <person name="Storesund J.E."/>
            <person name="Kallscheuer N."/>
            <person name="Luecker S."/>
            <person name="Lage O.M."/>
            <person name="Pohl T."/>
            <person name="Merkel B.J."/>
            <person name="Hornburger P."/>
            <person name="Mueller R.-W."/>
            <person name="Bruemmer F."/>
            <person name="Labrenz M."/>
            <person name="Spormann A.M."/>
            <person name="Op Den Camp H."/>
            <person name="Overmann J."/>
            <person name="Amann R."/>
            <person name="Jetten M.S.M."/>
            <person name="Mascher T."/>
            <person name="Medema M.H."/>
            <person name="Devos D.P."/>
            <person name="Kaster A.-K."/>
            <person name="Ovreas L."/>
            <person name="Rohde M."/>
            <person name="Galperin M.Y."/>
            <person name="Jogler C."/>
        </authorList>
    </citation>
    <scope>NUCLEOTIDE SEQUENCE [LARGE SCALE GENOMIC DNA]</scope>
    <source>
        <strain evidence="1 2">Pla123a</strain>
    </source>
</reference>
<accession>A0A5C5XXE7</accession>
<protein>
    <submittedName>
        <fullName evidence="1">Uncharacterized protein</fullName>
    </submittedName>
</protein>
<evidence type="ECO:0000313" key="1">
    <source>
        <dbReference type="EMBL" id="TWT67630.1"/>
    </source>
</evidence>
<dbReference type="Proteomes" id="UP000318478">
    <property type="component" value="Unassembled WGS sequence"/>
</dbReference>
<dbReference type="RefSeq" id="WP_261342771.1">
    <property type="nucleotide sequence ID" value="NZ_SJPO01000012.1"/>
</dbReference>
<gene>
    <name evidence="1" type="ORF">Pla123a_41860</name>
</gene>
<dbReference type="AlphaFoldDB" id="A0A5C5XXE7"/>
<keyword evidence="2" id="KW-1185">Reference proteome</keyword>